<dbReference type="Pfam" id="PF17849">
    <property type="entry name" value="OB_Dis3"/>
    <property type="match status" value="1"/>
</dbReference>
<dbReference type="Gene3D" id="2.40.50.140">
    <property type="entry name" value="Nucleic acid-binding proteins"/>
    <property type="match status" value="1"/>
</dbReference>
<dbReference type="InterPro" id="IPR041093">
    <property type="entry name" value="Dis3l2-like_C"/>
</dbReference>
<feature type="compositionally biased region" description="Polar residues" evidence="1">
    <location>
        <begin position="122"/>
        <end position="143"/>
    </location>
</feature>
<dbReference type="Gene3D" id="2.40.50.690">
    <property type="match status" value="1"/>
</dbReference>
<dbReference type="InterPro" id="IPR050180">
    <property type="entry name" value="RNR_Ribonuclease"/>
</dbReference>
<feature type="compositionally biased region" description="Low complexity" evidence="1">
    <location>
        <begin position="306"/>
        <end position="318"/>
    </location>
</feature>
<dbReference type="InterPro" id="IPR041505">
    <property type="entry name" value="Dis3_CSD2"/>
</dbReference>
<feature type="region of interest" description="Disordered" evidence="1">
    <location>
        <begin position="1060"/>
        <end position="1079"/>
    </location>
</feature>
<feature type="compositionally biased region" description="Low complexity" evidence="1">
    <location>
        <begin position="194"/>
        <end position="215"/>
    </location>
</feature>
<dbReference type="Pfam" id="PF00773">
    <property type="entry name" value="RNB"/>
    <property type="match status" value="1"/>
</dbReference>
<dbReference type="PANTHER" id="PTHR23355">
    <property type="entry name" value="RIBONUCLEASE"/>
    <property type="match status" value="1"/>
</dbReference>
<dbReference type="Proteomes" id="UP000078561">
    <property type="component" value="Unassembled WGS sequence"/>
</dbReference>
<dbReference type="GO" id="GO:0006402">
    <property type="term" value="P:mRNA catabolic process"/>
    <property type="evidence" value="ECO:0007669"/>
    <property type="project" value="TreeGrafter"/>
</dbReference>
<dbReference type="InterPro" id="IPR001900">
    <property type="entry name" value="RNase_II/R"/>
</dbReference>
<feature type="region of interest" description="Disordered" evidence="1">
    <location>
        <begin position="545"/>
        <end position="569"/>
    </location>
</feature>
<feature type="domain" description="RNB" evidence="2">
    <location>
        <begin position="625"/>
        <end position="960"/>
    </location>
</feature>
<dbReference type="FunCoup" id="A0A168PRA4">
    <property type="interactions" value="54"/>
</dbReference>
<dbReference type="STRING" id="4829.A0A168PRA4"/>
<feature type="compositionally biased region" description="Polar residues" evidence="1">
    <location>
        <begin position="34"/>
        <end position="55"/>
    </location>
</feature>
<dbReference type="GO" id="GO:0000932">
    <property type="term" value="C:P-body"/>
    <property type="evidence" value="ECO:0007669"/>
    <property type="project" value="TreeGrafter"/>
</dbReference>
<evidence type="ECO:0000313" key="3">
    <source>
        <dbReference type="EMBL" id="SAM02836.1"/>
    </source>
</evidence>
<dbReference type="SMART" id="SM00955">
    <property type="entry name" value="RNB"/>
    <property type="match status" value="1"/>
</dbReference>
<evidence type="ECO:0000313" key="4">
    <source>
        <dbReference type="Proteomes" id="UP000078561"/>
    </source>
</evidence>
<evidence type="ECO:0000259" key="2">
    <source>
        <dbReference type="SMART" id="SM00955"/>
    </source>
</evidence>
<protein>
    <recommendedName>
        <fullName evidence="2">RNB domain-containing protein</fullName>
    </recommendedName>
</protein>
<dbReference type="OrthoDB" id="372421at2759"/>
<feature type="compositionally biased region" description="Low complexity" evidence="1">
    <location>
        <begin position="68"/>
        <end position="86"/>
    </location>
</feature>
<organism evidence="3">
    <name type="scientific">Absidia glauca</name>
    <name type="common">Pin mould</name>
    <dbReference type="NCBI Taxonomy" id="4829"/>
    <lineage>
        <taxon>Eukaryota</taxon>
        <taxon>Fungi</taxon>
        <taxon>Fungi incertae sedis</taxon>
        <taxon>Mucoromycota</taxon>
        <taxon>Mucoromycotina</taxon>
        <taxon>Mucoromycetes</taxon>
        <taxon>Mucorales</taxon>
        <taxon>Cunninghamellaceae</taxon>
        <taxon>Absidia</taxon>
    </lineage>
</organism>
<gene>
    <name evidence="3" type="primary">ABSGL_08652.1 scaffold 10421</name>
</gene>
<dbReference type="EMBL" id="LT554016">
    <property type="protein sequence ID" value="SAM02836.1"/>
    <property type="molecule type" value="Genomic_DNA"/>
</dbReference>
<feature type="region of interest" description="Disordered" evidence="1">
    <location>
        <begin position="1090"/>
        <end position="1114"/>
    </location>
</feature>
<evidence type="ECO:0000256" key="1">
    <source>
        <dbReference type="SAM" id="MobiDB-lite"/>
    </source>
</evidence>
<dbReference type="PANTHER" id="PTHR23355:SF9">
    <property type="entry name" value="DIS3-LIKE EXONUCLEASE 2"/>
    <property type="match status" value="1"/>
</dbReference>
<feature type="compositionally biased region" description="Basic and acidic residues" evidence="1">
    <location>
        <begin position="559"/>
        <end position="568"/>
    </location>
</feature>
<dbReference type="InParanoid" id="A0A168PRA4"/>
<keyword evidence="4" id="KW-1185">Reference proteome</keyword>
<dbReference type="SUPFAM" id="SSF50249">
    <property type="entry name" value="Nucleic acid-binding proteins"/>
    <property type="match status" value="2"/>
</dbReference>
<name>A0A168PRA4_ABSGL</name>
<proteinExistence type="predicted"/>
<dbReference type="GO" id="GO:0003723">
    <property type="term" value="F:RNA binding"/>
    <property type="evidence" value="ECO:0007669"/>
    <property type="project" value="InterPro"/>
</dbReference>
<feature type="region of interest" description="Disordered" evidence="1">
    <location>
        <begin position="1"/>
        <end position="180"/>
    </location>
</feature>
<dbReference type="Pfam" id="PF17877">
    <property type="entry name" value="Dis3l2_C_term"/>
    <property type="match status" value="1"/>
</dbReference>
<dbReference type="InterPro" id="IPR012340">
    <property type="entry name" value="NA-bd_OB-fold"/>
</dbReference>
<accession>A0A168PRA4</accession>
<dbReference type="GO" id="GO:0000175">
    <property type="term" value="F:3'-5'-RNA exonuclease activity"/>
    <property type="evidence" value="ECO:0007669"/>
    <property type="project" value="TreeGrafter"/>
</dbReference>
<feature type="compositionally biased region" description="Polar residues" evidence="1">
    <location>
        <begin position="288"/>
        <end position="305"/>
    </location>
</feature>
<dbReference type="AlphaFoldDB" id="A0A168PRA4"/>
<dbReference type="Gene3D" id="2.40.50.700">
    <property type="match status" value="1"/>
</dbReference>
<feature type="region of interest" description="Disordered" evidence="1">
    <location>
        <begin position="193"/>
        <end position="332"/>
    </location>
</feature>
<sequence length="1174" mass="131579">MNGMDLNGQTAPESTHGLFGAPQELKIDKRRSATELSNTSSSLDIVSQPPRSQSVYGALPTPLSVGMNSTSNSNISSSNNSNSNTNRLSQHHRSALHTVNEEDSSRPVSSSSAYHPIEPSKRSSVANFNESPMGQQQQQNRRSTCLPGVTLQDYRRYSSGASNYQDDDDNKHRRMSREDALAEAEAKLNGYKYLSPTPHQQSTSTSRHTSLRPSHVFNNNNKPVPVEDMSSQKQNRRLSEPNARAYQRHSDNYSSYHQQPPPPPPSSTTSSSSHQHHQQDYQKRRSFNAATTSSGQVYSKRTSLQLSSSSSGMDGLMDSTRRTNSKPTHLFVDVNKSDNRRSRNFNNDWRASNTTAAATATTAATATNGTSSNRSSMCGFVPFTPTRITFSREDNTVQQQVQQRRALFTAHLPFSAVTPHLKSHQLVSGMLRVNKRNRSDAYVFCEPFNADIYICGSRDRNRALEGDHVAIRLVDVDMVMREKMEKEEAKFARNNSVPVVRKPDEEDEKEIIFGGEEDVDLVKPKYCGVVTAILERAQNQTFSGTLGLMRPSNKRHQKRDNEDDRDTSPRIVWFKPTDKRVPLIAIPVEQAPAGFLDNNKAFENILFLCLPLLPWSPPKESLSVRRDLRSCRCITLDNTNSGDHDVALSFEPLGSEAYQVGLHVADFTAFIKPQSAIDKEAKDRASGIYLHQSVPLWPEDLLEHCTDLAPEKDRFAFSVIWKFNANNQLIDTCFVKTIIRSQAIMTPNEIQGILDTNDDDAGVQADTDSDTKKEHLWARDLKALFNLSQHLKDKRRMDGALFLAETQLEVEMADDTPMGIATKIDPPAMDILTEFKILANTGVAQKISRGFPDIALLQSQSPPNERKLHDLTNYLRGLGYSIDPSSAQTLQASVDAIENPDAKAVITTLVLKTLRPVKYFCTGSFDISRWHHYGMNLPLYTEFTSPSRKYACLIEQSIFNAREQAQHLLLSKFLTTSRQTSTTHEAIVVGVQELAFDVIVPSLGLERRIHVMNLPLRTSHYSQNEGVLNLFWLPGVPTSDAMVEQADFDDRDDDDYSMMGDDYNNNYRHHPDGGNNRVNDQTLHRLSVSENVLVENPTSGPPPTSPTKRRPRSMSLRAVDGESIASQQHCTIPQECCLVVRPFDFIRVVITTDSIRNPPLIRVLASNPFVHHEN</sequence>
<reference evidence="3" key="1">
    <citation type="submission" date="2016-04" db="EMBL/GenBank/DDBJ databases">
        <authorList>
            <person name="Evans L.H."/>
            <person name="Alamgir A."/>
            <person name="Owens N."/>
            <person name="Weber N.D."/>
            <person name="Virtaneva K."/>
            <person name="Barbian K."/>
            <person name="Babar A."/>
            <person name="Rosenke K."/>
        </authorList>
    </citation>
    <scope>NUCLEOTIDE SEQUENCE [LARGE SCALE GENOMIC DNA]</scope>
    <source>
        <strain evidence="3">CBS 101.48</strain>
    </source>
</reference>